<dbReference type="Proteomes" id="UP000664534">
    <property type="component" value="Unassembled WGS sequence"/>
</dbReference>
<dbReference type="InterPro" id="IPR033690">
    <property type="entry name" value="Adenylat_kinase_CS"/>
</dbReference>
<keyword evidence="2" id="KW-0547">Nucleotide-binding</keyword>
<dbReference type="Pfam" id="PF00406">
    <property type="entry name" value="ADK"/>
    <property type="match status" value="1"/>
</dbReference>
<evidence type="ECO:0000313" key="6">
    <source>
        <dbReference type="EMBL" id="CAF9918262.1"/>
    </source>
</evidence>
<dbReference type="OrthoDB" id="442176at2759"/>
<dbReference type="PANTHER" id="PTHR23359">
    <property type="entry name" value="NUCLEOTIDE KINASE"/>
    <property type="match status" value="1"/>
</dbReference>
<dbReference type="PRINTS" id="PR00094">
    <property type="entry name" value="ADENYLTKNASE"/>
</dbReference>
<evidence type="ECO:0000256" key="2">
    <source>
        <dbReference type="ARBA" id="ARBA00022741"/>
    </source>
</evidence>
<reference evidence="6" key="1">
    <citation type="submission" date="2021-03" db="EMBL/GenBank/DDBJ databases">
        <authorList>
            <person name="Tagirdzhanova G."/>
        </authorList>
    </citation>
    <scope>NUCLEOTIDE SEQUENCE</scope>
</reference>
<organism evidence="6 7">
    <name type="scientific">Imshaugia aleurites</name>
    <dbReference type="NCBI Taxonomy" id="172621"/>
    <lineage>
        <taxon>Eukaryota</taxon>
        <taxon>Fungi</taxon>
        <taxon>Dikarya</taxon>
        <taxon>Ascomycota</taxon>
        <taxon>Pezizomycotina</taxon>
        <taxon>Lecanoromycetes</taxon>
        <taxon>OSLEUM clade</taxon>
        <taxon>Lecanoromycetidae</taxon>
        <taxon>Lecanorales</taxon>
        <taxon>Lecanorineae</taxon>
        <taxon>Parmeliaceae</taxon>
        <taxon>Imshaugia</taxon>
    </lineage>
</organism>
<keyword evidence="3 4" id="KW-0418">Kinase</keyword>
<evidence type="ECO:0008006" key="8">
    <source>
        <dbReference type="Google" id="ProtNLM"/>
    </source>
</evidence>
<comment type="similarity">
    <text evidence="4">Belongs to the adenylate kinase family.</text>
</comment>
<name>A0A8H3I7Y5_9LECA</name>
<evidence type="ECO:0000313" key="7">
    <source>
        <dbReference type="Proteomes" id="UP000664534"/>
    </source>
</evidence>
<dbReference type="Gene3D" id="3.40.50.300">
    <property type="entry name" value="P-loop containing nucleotide triphosphate hydrolases"/>
    <property type="match status" value="1"/>
</dbReference>
<accession>A0A8H3I7Y5</accession>
<dbReference type="GO" id="GO:0006139">
    <property type="term" value="P:nucleobase-containing compound metabolic process"/>
    <property type="evidence" value="ECO:0007669"/>
    <property type="project" value="InterPro"/>
</dbReference>
<dbReference type="PROSITE" id="PS00113">
    <property type="entry name" value="ADENYLATE_KINASE"/>
    <property type="match status" value="1"/>
</dbReference>
<dbReference type="InterPro" id="IPR000850">
    <property type="entry name" value="Adenylat/UMP-CMP_kin"/>
</dbReference>
<keyword evidence="1 4" id="KW-0808">Transferase</keyword>
<dbReference type="GO" id="GO:0019205">
    <property type="term" value="F:nucleobase-containing compound kinase activity"/>
    <property type="evidence" value="ECO:0007669"/>
    <property type="project" value="InterPro"/>
</dbReference>
<dbReference type="AlphaFoldDB" id="A0A8H3I7Y5"/>
<proteinExistence type="inferred from homology"/>
<evidence type="ECO:0000256" key="4">
    <source>
        <dbReference type="RuleBase" id="RU003330"/>
    </source>
</evidence>
<protein>
    <recommendedName>
        <fullName evidence="8">Adenylate kinase</fullName>
    </recommendedName>
</protein>
<comment type="caution">
    <text evidence="6">The sequence shown here is derived from an EMBL/GenBank/DDBJ whole genome shotgun (WGS) entry which is preliminary data.</text>
</comment>
<keyword evidence="7" id="KW-1185">Reference proteome</keyword>
<dbReference type="CDD" id="cd01428">
    <property type="entry name" value="ADK"/>
    <property type="match status" value="1"/>
</dbReference>
<dbReference type="SUPFAM" id="SSF52540">
    <property type="entry name" value="P-loop containing nucleoside triphosphate hydrolases"/>
    <property type="match status" value="1"/>
</dbReference>
<dbReference type="GO" id="GO:0005524">
    <property type="term" value="F:ATP binding"/>
    <property type="evidence" value="ECO:0007669"/>
    <property type="project" value="InterPro"/>
</dbReference>
<gene>
    <name evidence="6" type="ORF">IMSHALPRED_004258</name>
</gene>
<feature type="region of interest" description="Disordered" evidence="5">
    <location>
        <begin position="1"/>
        <end position="28"/>
    </location>
</feature>
<evidence type="ECO:0000256" key="1">
    <source>
        <dbReference type="ARBA" id="ARBA00022679"/>
    </source>
</evidence>
<dbReference type="HAMAP" id="MF_00235">
    <property type="entry name" value="Adenylate_kinase_Adk"/>
    <property type="match status" value="1"/>
</dbReference>
<dbReference type="EMBL" id="CAJPDT010000020">
    <property type="protein sequence ID" value="CAF9918262.1"/>
    <property type="molecule type" value="Genomic_DNA"/>
</dbReference>
<dbReference type="InterPro" id="IPR027417">
    <property type="entry name" value="P-loop_NTPase"/>
</dbReference>
<sequence>MQKRSWTTMMENNDSDSFNPSDYSGDENSVQQAVQTKVTDGAGDVANPLGELERPQIICVIGGPGVGKGTQCKKLADDLSAAHLSVGDLLRAEASRVLAEEGTDIVAIMEDGKLVPKELVQEVLKRYVDQKVQQGITRILLDGFPRSMDQMTLFESSGFKIKAVLFFQGSRKTLLDRVRKRAKTSGRVDDNDDTFDKRYQGFLDESPEIIRSSKQKKILWEVDCNRELGVIYEETMELVKHIFSG</sequence>
<evidence type="ECO:0000256" key="5">
    <source>
        <dbReference type="SAM" id="MobiDB-lite"/>
    </source>
</evidence>
<evidence type="ECO:0000256" key="3">
    <source>
        <dbReference type="ARBA" id="ARBA00022777"/>
    </source>
</evidence>